<name>A0A0T9TTT8_YERAE</name>
<gene>
    <name evidence="1" type="ORF">ERS008460_01598</name>
</gene>
<dbReference type="Proteomes" id="UP000040088">
    <property type="component" value="Unassembled WGS sequence"/>
</dbReference>
<dbReference type="AlphaFoldDB" id="A0A0T9TTT8"/>
<evidence type="ECO:0000313" key="1">
    <source>
        <dbReference type="EMBL" id="CNL01715.1"/>
    </source>
</evidence>
<proteinExistence type="predicted"/>
<accession>A0A0T9TTT8</accession>
<organism evidence="1 2">
    <name type="scientific">Yersinia aleksiciae</name>
    <dbReference type="NCBI Taxonomy" id="263819"/>
    <lineage>
        <taxon>Bacteria</taxon>
        <taxon>Pseudomonadati</taxon>
        <taxon>Pseudomonadota</taxon>
        <taxon>Gammaproteobacteria</taxon>
        <taxon>Enterobacterales</taxon>
        <taxon>Yersiniaceae</taxon>
        <taxon>Yersinia</taxon>
    </lineage>
</organism>
<reference evidence="2" key="1">
    <citation type="submission" date="2015-03" db="EMBL/GenBank/DDBJ databases">
        <authorList>
            <consortium name="Pathogen Informatics"/>
        </authorList>
    </citation>
    <scope>NUCLEOTIDE SEQUENCE [LARGE SCALE GENOMIC DNA]</scope>
    <source>
        <strain evidence="2">IP27925</strain>
    </source>
</reference>
<sequence>MLAIQESTGADGEHLSMMNIIVPIALGNHDVAC</sequence>
<protein>
    <submittedName>
        <fullName evidence="1">Uncharacterized protein</fullName>
    </submittedName>
</protein>
<evidence type="ECO:0000313" key="2">
    <source>
        <dbReference type="Proteomes" id="UP000040088"/>
    </source>
</evidence>
<dbReference type="EMBL" id="CQEM01000006">
    <property type="protein sequence ID" value="CNL01715.1"/>
    <property type="molecule type" value="Genomic_DNA"/>
</dbReference>